<dbReference type="PANTHER" id="PTHR10454:SF155">
    <property type="entry name" value="CASPASE-14-LIKE"/>
    <property type="match status" value="1"/>
</dbReference>
<dbReference type="Gene3D" id="3.40.50.1460">
    <property type="match status" value="1"/>
</dbReference>
<dbReference type="GO" id="GO:0043525">
    <property type="term" value="P:positive regulation of neuron apoptotic process"/>
    <property type="evidence" value="ECO:0007669"/>
    <property type="project" value="TreeGrafter"/>
</dbReference>
<comment type="similarity">
    <text evidence="1 2">Belongs to the peptidase C14A family.</text>
</comment>
<dbReference type="InterPro" id="IPR002138">
    <property type="entry name" value="Pept_C14_p10"/>
</dbReference>
<evidence type="ECO:0000259" key="4">
    <source>
        <dbReference type="PROSITE" id="PS50208"/>
    </source>
</evidence>
<dbReference type="InterPro" id="IPR001309">
    <property type="entry name" value="Pept_C14_p20"/>
</dbReference>
<dbReference type="PRINTS" id="PR00376">
    <property type="entry name" value="IL1BCENZYME"/>
</dbReference>
<evidence type="ECO:0000259" key="3">
    <source>
        <dbReference type="PROSITE" id="PS50207"/>
    </source>
</evidence>
<feature type="domain" description="Caspase family p10" evidence="3">
    <location>
        <begin position="326"/>
        <end position="397"/>
    </location>
</feature>
<evidence type="ECO:0000259" key="5">
    <source>
        <dbReference type="PROSITE" id="PS50824"/>
    </source>
</evidence>
<dbReference type="SUPFAM" id="SSF52129">
    <property type="entry name" value="Caspase-like"/>
    <property type="match status" value="1"/>
</dbReference>
<dbReference type="PROSITE" id="PS01122">
    <property type="entry name" value="CASPASE_CYS"/>
    <property type="match status" value="1"/>
</dbReference>
<gene>
    <name evidence="6" type="primary">LOC114660594</name>
</gene>
<feature type="domain" description="Pyrin" evidence="5">
    <location>
        <begin position="1"/>
        <end position="90"/>
    </location>
</feature>
<dbReference type="GO" id="GO:0004197">
    <property type="term" value="F:cysteine-type endopeptidase activity"/>
    <property type="evidence" value="ECO:0007669"/>
    <property type="project" value="InterPro"/>
</dbReference>
<organism evidence="6 7">
    <name type="scientific">Erpetoichthys calabaricus</name>
    <name type="common">Rope fish</name>
    <name type="synonym">Calamoichthys calabaricus</name>
    <dbReference type="NCBI Taxonomy" id="27687"/>
    <lineage>
        <taxon>Eukaryota</taxon>
        <taxon>Metazoa</taxon>
        <taxon>Chordata</taxon>
        <taxon>Craniata</taxon>
        <taxon>Vertebrata</taxon>
        <taxon>Euteleostomi</taxon>
        <taxon>Actinopterygii</taxon>
        <taxon>Polypteriformes</taxon>
        <taxon>Polypteridae</taxon>
        <taxon>Erpetoichthys</taxon>
    </lineage>
</organism>
<dbReference type="PROSITE" id="PS50208">
    <property type="entry name" value="CASPASE_P20"/>
    <property type="match status" value="1"/>
</dbReference>
<dbReference type="Pfam" id="PF00656">
    <property type="entry name" value="Peptidase_C14"/>
    <property type="match status" value="1"/>
</dbReference>
<protein>
    <submittedName>
        <fullName evidence="6">Caspase-14-like</fullName>
    </submittedName>
</protein>
<reference evidence="6" key="3">
    <citation type="submission" date="2025-09" db="UniProtKB">
        <authorList>
            <consortium name="Ensembl"/>
        </authorList>
    </citation>
    <scope>IDENTIFICATION</scope>
</reference>
<dbReference type="Ensembl" id="ENSECRT00000014846.1">
    <property type="protein sequence ID" value="ENSECRP00000014587.1"/>
    <property type="gene ID" value="ENSECRG00000009746.1"/>
</dbReference>
<sequence length="397" mass="45683">MSDVHDLVLGIIDELTKDDFERFKFYLQNVKNEHGGTIKKYKIEDVKRNNLVEEMISHFTKERVIEKTKFVLEKIPRLDLAVKLSEVPSSGRIECPETTSKRKHGAECGDVSAAKQVQLSNPPDNGLQEQASEVDHTTSGLCKYDLQQMRRGLVLCVTKGREGSEEDLNNISKIFTKNRIDFARVINPKGEEFLPKIMAFRDEINNAREDTSCSFVVLMSHGNQDVIKGVDNDEVKLQNLFTLFNNEQCPKLQNKPKVFIIQACRGSIKDKGTRYIDDDTDFEKENVVRMLPTTSDTLVVYASMPDFWMQLERPRRTAFREAFQISALKRYVAIRNSVLGSRLITEMANIFETFSDRHHIVDLFTMVNERLVHNYNRKDLKSTMVLESTLTRALYLS</sequence>
<evidence type="ECO:0000256" key="2">
    <source>
        <dbReference type="RuleBase" id="RU003971"/>
    </source>
</evidence>
<dbReference type="InterPro" id="IPR033139">
    <property type="entry name" value="Caspase_cys_AS"/>
</dbReference>
<dbReference type="GeneTree" id="ENSGT00940000164532"/>
<dbReference type="InterPro" id="IPR029030">
    <property type="entry name" value="Caspase-like_dom_sf"/>
</dbReference>
<dbReference type="GO" id="GO:0005829">
    <property type="term" value="C:cytosol"/>
    <property type="evidence" value="ECO:0007669"/>
    <property type="project" value="TreeGrafter"/>
</dbReference>
<dbReference type="InterPro" id="IPR015917">
    <property type="entry name" value="Pept_C14A"/>
</dbReference>
<dbReference type="GO" id="GO:0006508">
    <property type="term" value="P:proteolysis"/>
    <property type="evidence" value="ECO:0007669"/>
    <property type="project" value="InterPro"/>
</dbReference>
<evidence type="ECO:0000313" key="7">
    <source>
        <dbReference type="Proteomes" id="UP000694620"/>
    </source>
</evidence>
<proteinExistence type="inferred from homology"/>
<dbReference type="AlphaFoldDB" id="A0A8C4SBQ5"/>
<keyword evidence="7" id="KW-1185">Reference proteome</keyword>
<dbReference type="SUPFAM" id="SSF47986">
    <property type="entry name" value="DEATH domain"/>
    <property type="match status" value="1"/>
</dbReference>
<feature type="domain" description="Caspase family p20" evidence="4">
    <location>
        <begin position="161"/>
        <end position="268"/>
    </location>
</feature>
<reference evidence="6" key="2">
    <citation type="submission" date="2025-08" db="UniProtKB">
        <authorList>
            <consortium name="Ensembl"/>
        </authorList>
    </citation>
    <scope>IDENTIFICATION</scope>
</reference>
<dbReference type="Proteomes" id="UP000694620">
    <property type="component" value="Chromosome 11"/>
</dbReference>
<dbReference type="InterPro" id="IPR011600">
    <property type="entry name" value="Pept_C14_caspase"/>
</dbReference>
<dbReference type="PANTHER" id="PTHR10454">
    <property type="entry name" value="CASPASE"/>
    <property type="match status" value="1"/>
</dbReference>
<dbReference type="InterPro" id="IPR011029">
    <property type="entry name" value="DEATH-like_dom_sf"/>
</dbReference>
<dbReference type="InterPro" id="IPR002398">
    <property type="entry name" value="Pept_C14"/>
</dbReference>
<dbReference type="PROSITE" id="PS50824">
    <property type="entry name" value="DAPIN"/>
    <property type="match status" value="1"/>
</dbReference>
<dbReference type="Pfam" id="PF02758">
    <property type="entry name" value="PYRIN"/>
    <property type="match status" value="1"/>
</dbReference>
<dbReference type="SMART" id="SM00115">
    <property type="entry name" value="CASc"/>
    <property type="match status" value="1"/>
</dbReference>
<reference evidence="6" key="1">
    <citation type="submission" date="2021-06" db="EMBL/GenBank/DDBJ databases">
        <authorList>
            <consortium name="Wellcome Sanger Institute Data Sharing"/>
        </authorList>
    </citation>
    <scope>NUCLEOTIDE SEQUENCE [LARGE SCALE GENOMIC DNA]</scope>
</reference>
<dbReference type="InterPro" id="IPR004020">
    <property type="entry name" value="DAPIN"/>
</dbReference>
<accession>A0A8C4SBQ5</accession>
<evidence type="ECO:0000256" key="1">
    <source>
        <dbReference type="ARBA" id="ARBA00010134"/>
    </source>
</evidence>
<dbReference type="Gene3D" id="1.10.533.10">
    <property type="entry name" value="Death Domain, Fas"/>
    <property type="match status" value="1"/>
</dbReference>
<dbReference type="PROSITE" id="PS50207">
    <property type="entry name" value="CASPASE_P10"/>
    <property type="match status" value="1"/>
</dbReference>
<dbReference type="SMART" id="SM01289">
    <property type="entry name" value="PYRIN"/>
    <property type="match status" value="1"/>
</dbReference>
<name>A0A8C4SBQ5_ERPCA</name>
<evidence type="ECO:0000313" key="6">
    <source>
        <dbReference type="Ensembl" id="ENSECRP00000014587.1"/>
    </source>
</evidence>